<sequence length="90" mass="10568">MKYPKQEYVTMTEFDNNNTVIAKSFERIMQEFALVREDIKALQDNFAEVMFELKAIREDLAAITFRHVEISDTLDSHDNKLTVVEKKLLV</sequence>
<accession>A0A2J0MRU3</accession>
<dbReference type="EMBL" id="PFOY01000001">
    <property type="protein sequence ID" value="PIZ87778.1"/>
    <property type="molecule type" value="Genomic_DNA"/>
</dbReference>
<evidence type="ECO:0000313" key="1">
    <source>
        <dbReference type="EMBL" id="PIZ87778.1"/>
    </source>
</evidence>
<organism evidence="1 2">
    <name type="scientific">Candidatus Nomurabacteria bacterium CG_4_10_14_0_2_um_filter_30_12</name>
    <dbReference type="NCBI Taxonomy" id="1974727"/>
    <lineage>
        <taxon>Bacteria</taxon>
        <taxon>Candidatus Nomuraibacteriota</taxon>
    </lineage>
</organism>
<name>A0A2J0MRU3_9BACT</name>
<evidence type="ECO:0000313" key="2">
    <source>
        <dbReference type="Proteomes" id="UP000228547"/>
    </source>
</evidence>
<comment type="caution">
    <text evidence="1">The sequence shown here is derived from an EMBL/GenBank/DDBJ whole genome shotgun (WGS) entry which is preliminary data.</text>
</comment>
<dbReference type="AlphaFoldDB" id="A0A2J0MRU3"/>
<dbReference type="Proteomes" id="UP000228547">
    <property type="component" value="Unassembled WGS sequence"/>
</dbReference>
<gene>
    <name evidence="1" type="ORF">COX93_00025</name>
</gene>
<reference evidence="2" key="1">
    <citation type="submission" date="2017-09" db="EMBL/GenBank/DDBJ databases">
        <title>Depth-based differentiation of microbial function through sediment-hosted aquifers and enrichment of novel symbionts in the deep terrestrial subsurface.</title>
        <authorList>
            <person name="Probst A.J."/>
            <person name="Ladd B."/>
            <person name="Jarett J.K."/>
            <person name="Geller-Mcgrath D.E."/>
            <person name="Sieber C.M.K."/>
            <person name="Emerson J.B."/>
            <person name="Anantharaman K."/>
            <person name="Thomas B.C."/>
            <person name="Malmstrom R."/>
            <person name="Stieglmeier M."/>
            <person name="Klingl A."/>
            <person name="Woyke T."/>
            <person name="Ryan C.M."/>
            <person name="Banfield J.F."/>
        </authorList>
    </citation>
    <scope>NUCLEOTIDE SEQUENCE [LARGE SCALE GENOMIC DNA]</scope>
</reference>
<proteinExistence type="predicted"/>
<protein>
    <submittedName>
        <fullName evidence="1">Uncharacterized protein</fullName>
    </submittedName>
</protein>